<dbReference type="InterPro" id="IPR015868">
    <property type="entry name" value="Glutaminase"/>
</dbReference>
<dbReference type="PANTHER" id="PTHR12544">
    <property type="entry name" value="GLUTAMINASE"/>
    <property type="match status" value="1"/>
</dbReference>
<evidence type="ECO:0000259" key="8">
    <source>
        <dbReference type="PROSITE" id="PS50801"/>
    </source>
</evidence>
<evidence type="ECO:0000256" key="2">
    <source>
        <dbReference type="ARBA" id="ARBA00011881"/>
    </source>
</evidence>
<evidence type="ECO:0000256" key="1">
    <source>
        <dbReference type="ARBA" id="ARBA00011076"/>
    </source>
</evidence>
<dbReference type="AlphaFoldDB" id="A0A9X3LUI3"/>
<dbReference type="EC" id="3.5.1.2" evidence="3 7"/>
<feature type="binding site" evidence="7">
    <location>
        <position position="236"/>
    </location>
    <ligand>
        <name>substrate</name>
    </ligand>
</feature>
<dbReference type="InterPro" id="IPR036513">
    <property type="entry name" value="STAS_dom_sf"/>
</dbReference>
<dbReference type="Gene3D" id="3.30.530.20">
    <property type="match status" value="1"/>
</dbReference>
<dbReference type="GO" id="GO:0006537">
    <property type="term" value="P:glutamate biosynthetic process"/>
    <property type="evidence" value="ECO:0007669"/>
    <property type="project" value="TreeGrafter"/>
</dbReference>
<dbReference type="Gene3D" id="3.40.710.10">
    <property type="entry name" value="DD-peptidase/beta-lactamase superfamily"/>
    <property type="match status" value="1"/>
</dbReference>
<reference evidence="9" key="1">
    <citation type="submission" date="2022-02" db="EMBL/GenBank/DDBJ databases">
        <title>Corynebacterium sp. from urogenital microbiome.</title>
        <authorList>
            <person name="Cappelli E.A."/>
            <person name="Ribeiro T.G."/>
            <person name="Peixe L."/>
        </authorList>
    </citation>
    <scope>NUCLEOTIDE SEQUENCE</scope>
    <source>
        <strain evidence="9">C8Ua_172</strain>
    </source>
</reference>
<dbReference type="FunFam" id="3.40.710.10:FF:000005">
    <property type="entry name" value="Glutaminase"/>
    <property type="match status" value="1"/>
</dbReference>
<dbReference type="HAMAP" id="MF_00313">
    <property type="entry name" value="Glutaminase"/>
    <property type="match status" value="1"/>
</dbReference>
<evidence type="ECO:0000256" key="7">
    <source>
        <dbReference type="HAMAP-Rule" id="MF_00313"/>
    </source>
</evidence>
<evidence type="ECO:0000313" key="9">
    <source>
        <dbReference type="EMBL" id="MCZ9294287.1"/>
    </source>
</evidence>
<protein>
    <recommendedName>
        <fullName evidence="6 7">Glutaminase</fullName>
        <ecNumber evidence="3 7">3.5.1.2</ecNumber>
    </recommendedName>
</protein>
<feature type="binding site" evidence="7">
    <location>
        <position position="153"/>
    </location>
    <ligand>
        <name>substrate</name>
    </ligand>
</feature>
<dbReference type="Gene3D" id="3.30.750.24">
    <property type="entry name" value="STAS domain"/>
    <property type="match status" value="1"/>
</dbReference>
<comment type="similarity">
    <text evidence="1 7">Belongs to the glutaminase family.</text>
</comment>
<gene>
    <name evidence="7" type="primary">glsA</name>
    <name evidence="9" type="ORF">L8U60_07295</name>
</gene>
<evidence type="ECO:0000256" key="4">
    <source>
        <dbReference type="ARBA" id="ARBA00022801"/>
    </source>
</evidence>
<dbReference type="EMBL" id="JAKMUS010000010">
    <property type="protein sequence ID" value="MCZ9294287.1"/>
    <property type="molecule type" value="Genomic_DNA"/>
</dbReference>
<feature type="binding site" evidence="7">
    <location>
        <position position="254"/>
    </location>
    <ligand>
        <name>substrate</name>
    </ligand>
</feature>
<comment type="caution">
    <text evidence="9">The sequence shown here is derived from an EMBL/GenBank/DDBJ whole genome shotgun (WGS) entry which is preliminary data.</text>
</comment>
<feature type="binding site" evidence="7">
    <location>
        <position position="115"/>
    </location>
    <ligand>
        <name>substrate</name>
    </ligand>
</feature>
<evidence type="ECO:0000256" key="3">
    <source>
        <dbReference type="ARBA" id="ARBA00012918"/>
    </source>
</evidence>
<keyword evidence="10" id="KW-1185">Reference proteome</keyword>
<dbReference type="SUPFAM" id="SSF52091">
    <property type="entry name" value="SpoIIaa-like"/>
    <property type="match status" value="1"/>
</dbReference>
<proteinExistence type="inferred from homology"/>
<dbReference type="InterPro" id="IPR002645">
    <property type="entry name" value="STAS_dom"/>
</dbReference>
<feature type="binding site" evidence="7">
    <location>
        <position position="184"/>
    </location>
    <ligand>
        <name>substrate</name>
    </ligand>
</feature>
<dbReference type="InterPro" id="IPR023393">
    <property type="entry name" value="START-like_dom_sf"/>
</dbReference>
<comment type="subunit">
    <text evidence="2 7">Homotetramer.</text>
</comment>
<name>A0A9X3LUI3_9CORY</name>
<dbReference type="GO" id="GO:0004359">
    <property type="term" value="F:glutaminase activity"/>
    <property type="evidence" value="ECO:0007669"/>
    <property type="project" value="UniProtKB-UniRule"/>
</dbReference>
<feature type="binding site" evidence="7">
    <location>
        <position position="65"/>
    </location>
    <ligand>
        <name>substrate</name>
    </ligand>
</feature>
<dbReference type="Proteomes" id="UP001146468">
    <property type="component" value="Unassembled WGS sequence"/>
</dbReference>
<feature type="domain" description="STAS" evidence="8">
    <location>
        <begin position="321"/>
        <end position="425"/>
    </location>
</feature>
<dbReference type="NCBIfam" id="NF002134">
    <property type="entry name" value="PRK00971.1-4"/>
    <property type="match status" value="1"/>
</dbReference>
<feature type="binding site" evidence="7">
    <location>
        <position position="160"/>
    </location>
    <ligand>
        <name>substrate</name>
    </ligand>
</feature>
<dbReference type="GO" id="GO:0006543">
    <property type="term" value="P:L-glutamine catabolic process"/>
    <property type="evidence" value="ECO:0007669"/>
    <property type="project" value="TreeGrafter"/>
</dbReference>
<evidence type="ECO:0000313" key="10">
    <source>
        <dbReference type="Proteomes" id="UP001146468"/>
    </source>
</evidence>
<dbReference type="InterPro" id="IPR012338">
    <property type="entry name" value="Beta-lactam/transpept-like"/>
</dbReference>
<dbReference type="PROSITE" id="PS50801">
    <property type="entry name" value="STAS"/>
    <property type="match status" value="1"/>
</dbReference>
<dbReference type="Pfam" id="PF04960">
    <property type="entry name" value="Glutaminase"/>
    <property type="match status" value="1"/>
</dbReference>
<accession>A0A9X3LUI3</accession>
<dbReference type="SUPFAM" id="SSF55961">
    <property type="entry name" value="Bet v1-like"/>
    <property type="match status" value="1"/>
</dbReference>
<organism evidence="9 10">
    <name type="scientific">Corynebacterium meitnerae</name>
    <dbReference type="NCBI Taxonomy" id="2913498"/>
    <lineage>
        <taxon>Bacteria</taxon>
        <taxon>Bacillati</taxon>
        <taxon>Actinomycetota</taxon>
        <taxon>Actinomycetes</taxon>
        <taxon>Mycobacteriales</taxon>
        <taxon>Corynebacteriaceae</taxon>
        <taxon>Corynebacterium</taxon>
    </lineage>
</organism>
<evidence type="ECO:0000256" key="6">
    <source>
        <dbReference type="ARBA" id="ARBA00070405"/>
    </source>
</evidence>
<dbReference type="PANTHER" id="PTHR12544:SF29">
    <property type="entry name" value="GLUTAMINASE"/>
    <property type="match status" value="1"/>
</dbReference>
<sequence length="504" mass="54979">MPRSPIPSYLTAILDEVRPITDGANADYIDGLRTADPEKLALAVCTRSGHLYSVGDDEYEFTIQSISKPFVYAIALDQFGEEEVHSRVGMEPSGEAFNELSLDHDTNRPDNPMINAGAIAVNQMVGDDAAILSVFSRLAGRELSVDESIYQGELGTADRNLALAHMLREYGMITGDVHDAVAGYTRQCSILVTVRDLAVMAATLANGGVQPVTGERVLSAKACRLTQAVMASCGMYDGSGRWMSSVGIPAKSGVAGGLIGTLPGQLGAASLSPRLNDEGNSVRGVEIFQRMSSTLGLHMMASNYYSAPGIRAVHRKGETNIVELQGMINFTAAENILYDLVERELVGDNLVLDFRHVTSFNLAGRRLVKEGLRQFREDGFDVAVYDPAAAMPDYEFSDGTQVDSIQDVSESFELTVTPEEAYTALAEPEVDFHVAEEESGDRLVWHSADEEWAESDIIFDFDKDADGATTVHVTHRGLTPRYEEAAEHWRGEIRKRLKSLTQQD</sequence>
<dbReference type="NCBIfam" id="TIGR03814">
    <property type="entry name" value="Gln_ase"/>
    <property type="match status" value="1"/>
</dbReference>
<keyword evidence="7" id="KW-0007">Acetylation</keyword>
<dbReference type="SUPFAM" id="SSF56601">
    <property type="entry name" value="beta-lactamase/transpeptidase-like"/>
    <property type="match status" value="1"/>
</dbReference>
<comment type="catalytic activity">
    <reaction evidence="5 7">
        <text>L-glutamine + H2O = L-glutamate + NH4(+)</text>
        <dbReference type="Rhea" id="RHEA:15889"/>
        <dbReference type="ChEBI" id="CHEBI:15377"/>
        <dbReference type="ChEBI" id="CHEBI:28938"/>
        <dbReference type="ChEBI" id="CHEBI:29985"/>
        <dbReference type="ChEBI" id="CHEBI:58359"/>
        <dbReference type="EC" id="3.5.1.2"/>
    </reaction>
</comment>
<evidence type="ECO:0000256" key="5">
    <source>
        <dbReference type="ARBA" id="ARBA00049534"/>
    </source>
</evidence>
<keyword evidence="4 7" id="KW-0378">Hydrolase</keyword>